<feature type="region of interest" description="Disordered" evidence="1">
    <location>
        <begin position="846"/>
        <end position="898"/>
    </location>
</feature>
<feature type="region of interest" description="Disordered" evidence="1">
    <location>
        <begin position="541"/>
        <end position="567"/>
    </location>
</feature>
<dbReference type="InterPro" id="IPR029063">
    <property type="entry name" value="SAM-dependent_MTases_sf"/>
</dbReference>
<feature type="compositionally biased region" description="Polar residues" evidence="1">
    <location>
        <begin position="850"/>
        <end position="863"/>
    </location>
</feature>
<feature type="compositionally biased region" description="Low complexity" evidence="1">
    <location>
        <begin position="555"/>
        <end position="564"/>
    </location>
</feature>
<evidence type="ECO:0000313" key="3">
    <source>
        <dbReference type="EMBL" id="EAU92602.2"/>
    </source>
</evidence>
<feature type="region of interest" description="Disordered" evidence="1">
    <location>
        <begin position="467"/>
        <end position="497"/>
    </location>
</feature>
<feature type="compositionally biased region" description="Low complexity" evidence="1">
    <location>
        <begin position="734"/>
        <end position="756"/>
    </location>
</feature>
<feature type="region of interest" description="Disordered" evidence="1">
    <location>
        <begin position="1011"/>
        <end position="1052"/>
    </location>
</feature>
<feature type="region of interest" description="Disordered" evidence="1">
    <location>
        <begin position="54"/>
        <end position="81"/>
    </location>
</feature>
<dbReference type="Gene3D" id="3.40.50.150">
    <property type="entry name" value="Vaccinia Virus protein VP39"/>
    <property type="match status" value="1"/>
</dbReference>
<feature type="compositionally biased region" description="Polar residues" evidence="1">
    <location>
        <begin position="15"/>
        <end position="32"/>
    </location>
</feature>
<evidence type="ECO:0000259" key="2">
    <source>
        <dbReference type="Pfam" id="PF13649"/>
    </source>
</evidence>
<name>A8N2X8_COPC7</name>
<dbReference type="InParanoid" id="A8N2X8"/>
<proteinExistence type="predicted"/>
<feature type="compositionally biased region" description="Basic and acidic residues" evidence="1">
    <location>
        <begin position="226"/>
        <end position="235"/>
    </location>
</feature>
<accession>A8N2X8</accession>
<feature type="compositionally biased region" description="Low complexity" evidence="1">
    <location>
        <begin position="143"/>
        <end position="161"/>
    </location>
</feature>
<comment type="caution">
    <text evidence="3">The sequence shown here is derived from an EMBL/GenBank/DDBJ whole genome shotgun (WGS) entry which is preliminary data.</text>
</comment>
<evidence type="ECO:0000313" key="4">
    <source>
        <dbReference type="Proteomes" id="UP000001861"/>
    </source>
</evidence>
<feature type="compositionally biased region" description="Polar residues" evidence="1">
    <location>
        <begin position="469"/>
        <end position="479"/>
    </location>
</feature>
<dbReference type="OrthoDB" id="2013972at2759"/>
<dbReference type="STRING" id="240176.A8N2X8"/>
<dbReference type="Pfam" id="PF13649">
    <property type="entry name" value="Methyltransf_25"/>
    <property type="match status" value="1"/>
</dbReference>
<organism evidence="3 4">
    <name type="scientific">Coprinopsis cinerea (strain Okayama-7 / 130 / ATCC MYA-4618 / FGSC 9003)</name>
    <name type="common">Inky cap fungus</name>
    <name type="synonym">Hormographiella aspergillata</name>
    <dbReference type="NCBI Taxonomy" id="240176"/>
    <lineage>
        <taxon>Eukaryota</taxon>
        <taxon>Fungi</taxon>
        <taxon>Dikarya</taxon>
        <taxon>Basidiomycota</taxon>
        <taxon>Agaricomycotina</taxon>
        <taxon>Agaricomycetes</taxon>
        <taxon>Agaricomycetidae</taxon>
        <taxon>Agaricales</taxon>
        <taxon>Agaricineae</taxon>
        <taxon>Psathyrellaceae</taxon>
        <taxon>Coprinopsis</taxon>
    </lineage>
</organism>
<feature type="region of interest" description="Disordered" evidence="1">
    <location>
        <begin position="1"/>
        <end position="41"/>
    </location>
</feature>
<feature type="region of interest" description="Disordered" evidence="1">
    <location>
        <begin position="183"/>
        <end position="235"/>
    </location>
</feature>
<gene>
    <name evidence="3" type="ORF">CC1G_06613</name>
</gene>
<dbReference type="CDD" id="cd02440">
    <property type="entry name" value="AdoMet_MTases"/>
    <property type="match status" value="1"/>
</dbReference>
<dbReference type="AlphaFoldDB" id="A8N2X8"/>
<feature type="domain" description="Methyltransferase" evidence="2">
    <location>
        <begin position="307"/>
        <end position="399"/>
    </location>
</feature>
<dbReference type="PANTHER" id="PTHR24216">
    <property type="entry name" value="PAXILLIN-RELATED"/>
    <property type="match status" value="1"/>
</dbReference>
<dbReference type="SUPFAM" id="SSF53335">
    <property type="entry name" value="S-adenosyl-L-methionine-dependent methyltransferases"/>
    <property type="match status" value="1"/>
</dbReference>
<dbReference type="VEuPathDB" id="FungiDB:CC1G_06613"/>
<dbReference type="KEGG" id="cci:CC1G_06613"/>
<feature type="region of interest" description="Disordered" evidence="1">
    <location>
        <begin position="720"/>
        <end position="756"/>
    </location>
</feature>
<feature type="compositionally biased region" description="Basic and acidic residues" evidence="1">
    <location>
        <begin position="670"/>
        <end position="691"/>
    </location>
</feature>
<protein>
    <recommendedName>
        <fullName evidence="2">Methyltransferase domain-containing protein</fullName>
    </recommendedName>
</protein>
<dbReference type="HOGENOM" id="CLU_007710_0_0_1"/>
<dbReference type="RefSeq" id="XP_001829276.2">
    <property type="nucleotide sequence ID" value="XM_001829224.2"/>
</dbReference>
<dbReference type="GeneID" id="6005704"/>
<sequence length="1097" mass="120495">MAAATVFRPFPPRQDSLSASSQFEAHQHSSFPLQPERPRAVRSHYRPHSTLYLDERPVSHYQQQQRSSVLVKARRQSTLERSASVSIAMGLGVMKRSADKDRAKELTKLRIRKLSEHSGTPPLSPLTPSPTAESTKRVSRPRTAGGETTSSERSSSSGTAALHKVKAQRSMASLFSAAADVSPSMASSDSIPRSKSSAPPSSFRPTKMDVDRLPQTPTTPRSKRSSRVEFDDHQKGKLKKDTTFMDNNVWLSQSNTKVHPYFGEAPYMQAYDTQCLENDRYSELLLQRLSPTSPSFHDYGKKPPLTVLDLGCGQGHWALRAASLWPNSRITGFDIMDITLPTFQTTENLTFVKGNFLFKLPFPAKSFEYVRMSNLSLCIPFNRWMPLLAEIRRVLTNGGRLELIDDQILFPYGEEPKEPSKVESPNKNSFFHWDEGCDSGDDDTLEETTSTSTASTLVSEFDFDKLPSSKRSSTQSNPAVTVVGLEPPTPAYNRDKPLPIPTETLSTQAEDYFSFISPSPTITQDNIDALNGTLAASATFTQEPISDRKGHRKTGSTSSTKSNSEAVTAWKHKKELSLDMEKIFEYLVINKCGIHPRPAEFVQDYLRRTFGKGNAGKIRSFHIKLAPFDSPIGPGGALAPQLPTVEPPMRVDKHLRPRASSDQLKRHWRQISDKKEKKEKERKEKKQEKQQARQRTVSKTSFDDSFQMPLVTAKAASRLGLTPNVPSLPPSNRVSVAYSTSSDSSSGESYSGSYLSSVMPSVSDKAADRLGIPSIPPPVPPKPISSSRSTDMESARPSPSRGLTVPAVPVKAASRLGIPVRPMSRSISAGSSDHGYGISLSSIASSTSLGHTDNPSRSNTSLKASPSPMSRTASSESSSLSLSDPSSPDAPAPGPPSISAKAAGRLGISYSVLAAASAVHSRSSGVMAPVQSPGLLVWPSTYIPMTPTELEMHSCKFVQTLLGCRHALREHITGEFGGVKLATDDDFEEALWEYECFRRSRFHWPNDNPELFADQGFPEPPSPVAQSLPRGVTRQSSGGKSGHSRTDSLDSFNGQYRREELTHIRTIRVFEAVKTVDEKTFMNMLFSGQSSPRKASR</sequence>
<feature type="compositionally biased region" description="Polar residues" evidence="1">
    <location>
        <begin position="184"/>
        <end position="204"/>
    </location>
</feature>
<dbReference type="eggNOG" id="ENOG502SMY0">
    <property type="taxonomic scope" value="Eukaryota"/>
</dbReference>
<feature type="region of interest" description="Disordered" evidence="1">
    <location>
        <begin position="768"/>
        <end position="807"/>
    </location>
</feature>
<feature type="compositionally biased region" description="Low complexity" evidence="1">
    <location>
        <begin position="864"/>
        <end position="887"/>
    </location>
</feature>
<keyword evidence="4" id="KW-1185">Reference proteome</keyword>
<reference evidence="3 4" key="1">
    <citation type="journal article" date="2010" name="Proc. Natl. Acad. Sci. U.S.A.">
        <title>Insights into evolution of multicellular fungi from the assembled chromosomes of the mushroom Coprinopsis cinerea (Coprinus cinereus).</title>
        <authorList>
            <person name="Stajich J.E."/>
            <person name="Wilke S.K."/>
            <person name="Ahren D."/>
            <person name="Au C.H."/>
            <person name="Birren B.W."/>
            <person name="Borodovsky M."/>
            <person name="Burns C."/>
            <person name="Canback B."/>
            <person name="Casselton L.A."/>
            <person name="Cheng C.K."/>
            <person name="Deng J."/>
            <person name="Dietrich F.S."/>
            <person name="Fargo D.C."/>
            <person name="Farman M.L."/>
            <person name="Gathman A.C."/>
            <person name="Goldberg J."/>
            <person name="Guigo R."/>
            <person name="Hoegger P.J."/>
            <person name="Hooker J.B."/>
            <person name="Huggins A."/>
            <person name="James T.Y."/>
            <person name="Kamada T."/>
            <person name="Kilaru S."/>
            <person name="Kodira C."/>
            <person name="Kues U."/>
            <person name="Kupfer D."/>
            <person name="Kwan H.S."/>
            <person name="Lomsadze A."/>
            <person name="Li W."/>
            <person name="Lilly W.W."/>
            <person name="Ma L.J."/>
            <person name="Mackey A.J."/>
            <person name="Manning G."/>
            <person name="Martin F."/>
            <person name="Muraguchi H."/>
            <person name="Natvig D.O."/>
            <person name="Palmerini H."/>
            <person name="Ramesh M.A."/>
            <person name="Rehmeyer C.J."/>
            <person name="Roe B.A."/>
            <person name="Shenoy N."/>
            <person name="Stanke M."/>
            <person name="Ter-Hovhannisyan V."/>
            <person name="Tunlid A."/>
            <person name="Velagapudi R."/>
            <person name="Vision T.J."/>
            <person name="Zeng Q."/>
            <person name="Zolan M.E."/>
            <person name="Pukkila P.J."/>
        </authorList>
    </citation>
    <scope>NUCLEOTIDE SEQUENCE [LARGE SCALE GENOMIC DNA]</scope>
    <source>
        <strain evidence="4">Okayama-7 / 130 / ATCC MYA-4618 / FGSC 9003</strain>
    </source>
</reference>
<feature type="region of interest" description="Disordered" evidence="1">
    <location>
        <begin position="111"/>
        <end position="165"/>
    </location>
</feature>
<feature type="compositionally biased region" description="Pro residues" evidence="1">
    <location>
        <begin position="774"/>
        <end position="783"/>
    </location>
</feature>
<dbReference type="InterPro" id="IPR041698">
    <property type="entry name" value="Methyltransf_25"/>
</dbReference>
<dbReference type="OMA" id="VPYMQAY"/>
<feature type="region of interest" description="Disordered" evidence="1">
    <location>
        <begin position="655"/>
        <end position="703"/>
    </location>
</feature>
<dbReference type="Proteomes" id="UP000001861">
    <property type="component" value="Unassembled WGS sequence"/>
</dbReference>
<evidence type="ECO:0000256" key="1">
    <source>
        <dbReference type="SAM" id="MobiDB-lite"/>
    </source>
</evidence>
<dbReference type="EMBL" id="AACS02000001">
    <property type="protein sequence ID" value="EAU92602.2"/>
    <property type="molecule type" value="Genomic_DNA"/>
</dbReference>